<organism evidence="1 2">
    <name type="scientific">Heterostelium pallidum (strain ATCC 26659 / Pp 5 / PN500)</name>
    <name type="common">Cellular slime mold</name>
    <name type="synonym">Polysphondylium pallidum</name>
    <dbReference type="NCBI Taxonomy" id="670386"/>
    <lineage>
        <taxon>Eukaryota</taxon>
        <taxon>Amoebozoa</taxon>
        <taxon>Evosea</taxon>
        <taxon>Eumycetozoa</taxon>
        <taxon>Dictyostelia</taxon>
        <taxon>Acytosteliales</taxon>
        <taxon>Acytosteliaceae</taxon>
        <taxon>Heterostelium</taxon>
    </lineage>
</organism>
<evidence type="ECO:0000313" key="2">
    <source>
        <dbReference type="Proteomes" id="UP000001396"/>
    </source>
</evidence>
<name>D3BFD6_HETP5</name>
<dbReference type="Proteomes" id="UP000001396">
    <property type="component" value="Unassembled WGS sequence"/>
</dbReference>
<dbReference type="EMBL" id="ADBJ01000031">
    <property type="protein sequence ID" value="EFA79850.1"/>
    <property type="molecule type" value="Genomic_DNA"/>
</dbReference>
<evidence type="ECO:0000313" key="1">
    <source>
        <dbReference type="EMBL" id="EFA79850.1"/>
    </source>
</evidence>
<keyword evidence="2" id="KW-1185">Reference proteome</keyword>
<dbReference type="InParanoid" id="D3BFD6"/>
<protein>
    <submittedName>
        <fullName evidence="1">Uncharacterized protein</fullName>
    </submittedName>
</protein>
<sequence length="153" mass="17344">MTIKNVLPLYVGAQVTPDTAVGCYDGKSNYYIVFRERNKNSTIISYDVFGKVEQLYGVEIVTLVNDTTLYTLYAIELDTSSSNATTTYLHEVYSTGYDSRLTPFVTNSQSIVFYTIDDRQRLVTTVVRLANLQTTVYPTSTDFYNKDVSMFLP</sequence>
<dbReference type="GeneID" id="31362151"/>
<reference evidence="1 2" key="1">
    <citation type="journal article" date="2011" name="Genome Res.">
        <title>Phylogeny-wide analysis of social amoeba genomes highlights ancient origins for complex intercellular communication.</title>
        <authorList>
            <person name="Heidel A.J."/>
            <person name="Lawal H.M."/>
            <person name="Felder M."/>
            <person name="Schilde C."/>
            <person name="Helps N.R."/>
            <person name="Tunggal B."/>
            <person name="Rivero F."/>
            <person name="John U."/>
            <person name="Schleicher M."/>
            <person name="Eichinger L."/>
            <person name="Platzer M."/>
            <person name="Noegel A.A."/>
            <person name="Schaap P."/>
            <person name="Gloeckner G."/>
        </authorList>
    </citation>
    <scope>NUCLEOTIDE SEQUENCE [LARGE SCALE GENOMIC DNA]</scope>
    <source>
        <strain evidence="2">ATCC 26659 / Pp 5 / PN500</strain>
    </source>
</reference>
<dbReference type="RefSeq" id="XP_020431971.1">
    <property type="nucleotide sequence ID" value="XM_020577523.1"/>
</dbReference>
<accession>D3BFD6</accession>
<comment type="caution">
    <text evidence="1">The sequence shown here is derived from an EMBL/GenBank/DDBJ whole genome shotgun (WGS) entry which is preliminary data.</text>
</comment>
<dbReference type="AlphaFoldDB" id="D3BFD6"/>
<gene>
    <name evidence="1" type="ORF">PPL_06669</name>
</gene>
<proteinExistence type="predicted"/>